<evidence type="ECO:0000313" key="2">
    <source>
        <dbReference type="Proteomes" id="UP001497453"/>
    </source>
</evidence>
<keyword evidence="2" id="KW-1185">Reference proteome</keyword>
<accession>A0ABP1D652</accession>
<dbReference type="EMBL" id="OZ037946">
    <property type="protein sequence ID" value="CAL1703346.1"/>
    <property type="molecule type" value="Genomic_DNA"/>
</dbReference>
<protein>
    <submittedName>
        <fullName evidence="1">Uncharacterized protein</fullName>
    </submittedName>
</protein>
<reference evidence="2" key="1">
    <citation type="submission" date="2024-04" db="EMBL/GenBank/DDBJ databases">
        <authorList>
            <person name="Shaw F."/>
            <person name="Minotto A."/>
        </authorList>
    </citation>
    <scope>NUCLEOTIDE SEQUENCE [LARGE SCALE GENOMIC DNA]</scope>
</reference>
<name>A0ABP1D652_9APHY</name>
<gene>
    <name evidence="1" type="ORF">GFSPODELE1_LOCUS4529</name>
</gene>
<organism evidence="1 2">
    <name type="scientific">Somion occarium</name>
    <dbReference type="NCBI Taxonomy" id="3059160"/>
    <lineage>
        <taxon>Eukaryota</taxon>
        <taxon>Fungi</taxon>
        <taxon>Dikarya</taxon>
        <taxon>Basidiomycota</taxon>
        <taxon>Agaricomycotina</taxon>
        <taxon>Agaricomycetes</taxon>
        <taxon>Polyporales</taxon>
        <taxon>Cerrenaceae</taxon>
        <taxon>Somion</taxon>
    </lineage>
</organism>
<dbReference type="Proteomes" id="UP001497453">
    <property type="component" value="Chromosome 3"/>
</dbReference>
<evidence type="ECO:0000313" key="1">
    <source>
        <dbReference type="EMBL" id="CAL1703346.1"/>
    </source>
</evidence>
<dbReference type="SUPFAM" id="SSF52047">
    <property type="entry name" value="RNI-like"/>
    <property type="match status" value="1"/>
</dbReference>
<proteinExistence type="predicted"/>
<sequence length="519" mass="59061">MPNLVVPRGDTRHKNFNESYVSTYLLAMDQDIHLLDDECYSRLVNNSYWYKKHINANLRMDITPQDLLSFDKPELDKTSLLHTTVQRCLPYIELQDAIMNPTSFIDPLRAEKIHLVTIFEQVTVQMPPLVLILAEDFAELRSIREIVLGHVDLYWQPTSQQNLRVLKILNLSQSDSASDSSSEFLNILRVCPMLEELILANIPPIRDDVATCYIPRANLPKLKDIRILGTVTNIRTLLANLKVPSSANVYLMPHVEKNGQENFTDCFDLPATHQFLPLHEVNGVVITSGPQRGGFIVEGFPYPVRSFGIDPSRSYVAHFTIEIQYEGEKIWLGSSMRGSYIVARDIAQVPPIFPKSSHVTLRCDTSTGNITEQDWRKVYSNFSTVFQLSIENIADTRYGKPKHRQPEVWLSSLGVPKSIGNVLCPALNNLFLCGVTVDQALLRQLCKTLGERGLSFKLCMLTIIRRNENEGLCEQDWKWLTGYSGLLGLVDNFEYYRDVGPFMADVWYNEFGGSDFEGF</sequence>